<feature type="non-terminal residue" evidence="8">
    <location>
        <position position="147"/>
    </location>
</feature>
<keyword evidence="3" id="KW-0028">Amino-acid biosynthesis</keyword>
<sequence length="147" mass="16137">MAKFKICGLRDLENTVLASNCGAEMLGFVFVSGVRREISLPAARKIMVDYRELVGSNASALVGLFANQSVNFVNRVIDNCGLDYAQLCGDEPPEYWDKLNSDVIRQVKVPIGGDFEATNRKTNEEVEAVMGRGAIPILDRMEKGHLG</sequence>
<dbReference type="AlphaFoldDB" id="A0A382N2C3"/>
<evidence type="ECO:0000256" key="3">
    <source>
        <dbReference type="ARBA" id="ARBA00022605"/>
    </source>
</evidence>
<dbReference type="PANTHER" id="PTHR42894:SF1">
    <property type="entry name" value="N-(5'-PHOSPHORIBOSYL)ANTHRANILATE ISOMERASE"/>
    <property type="match status" value="1"/>
</dbReference>
<dbReference type="Gene3D" id="3.20.20.70">
    <property type="entry name" value="Aldolase class I"/>
    <property type="match status" value="1"/>
</dbReference>
<keyword evidence="5" id="KW-0057">Aromatic amino acid biosynthesis</keyword>
<protein>
    <recommendedName>
        <fullName evidence="2">phosphoribosylanthranilate isomerase</fullName>
        <ecNumber evidence="2">5.3.1.24</ecNumber>
    </recommendedName>
</protein>
<dbReference type="Pfam" id="PF00697">
    <property type="entry name" value="PRAI"/>
    <property type="match status" value="1"/>
</dbReference>
<dbReference type="UniPathway" id="UPA00035">
    <property type="reaction ID" value="UER00042"/>
</dbReference>
<keyword evidence="6" id="KW-0413">Isomerase</keyword>
<evidence type="ECO:0000256" key="1">
    <source>
        <dbReference type="ARBA" id="ARBA00004664"/>
    </source>
</evidence>
<dbReference type="InterPro" id="IPR044643">
    <property type="entry name" value="TrpF_fam"/>
</dbReference>
<evidence type="ECO:0000259" key="7">
    <source>
        <dbReference type="Pfam" id="PF00697"/>
    </source>
</evidence>
<organism evidence="8">
    <name type="scientific">marine metagenome</name>
    <dbReference type="NCBI Taxonomy" id="408172"/>
    <lineage>
        <taxon>unclassified sequences</taxon>
        <taxon>metagenomes</taxon>
        <taxon>ecological metagenomes</taxon>
    </lineage>
</organism>
<proteinExistence type="predicted"/>
<accession>A0A382N2C3</accession>
<evidence type="ECO:0000256" key="6">
    <source>
        <dbReference type="ARBA" id="ARBA00023235"/>
    </source>
</evidence>
<dbReference type="SUPFAM" id="SSF51366">
    <property type="entry name" value="Ribulose-phoshate binding barrel"/>
    <property type="match status" value="1"/>
</dbReference>
<evidence type="ECO:0000256" key="5">
    <source>
        <dbReference type="ARBA" id="ARBA00023141"/>
    </source>
</evidence>
<evidence type="ECO:0000256" key="4">
    <source>
        <dbReference type="ARBA" id="ARBA00022822"/>
    </source>
</evidence>
<dbReference type="InterPro" id="IPR001240">
    <property type="entry name" value="PRAI_dom"/>
</dbReference>
<dbReference type="EC" id="5.3.1.24" evidence="2"/>
<feature type="domain" description="N-(5'phosphoribosyl) anthranilate isomerase (PRAI)" evidence="7">
    <location>
        <begin position="5"/>
        <end position="118"/>
    </location>
</feature>
<dbReference type="InterPro" id="IPR011060">
    <property type="entry name" value="RibuloseP-bd_barrel"/>
</dbReference>
<dbReference type="InterPro" id="IPR013785">
    <property type="entry name" value="Aldolase_TIM"/>
</dbReference>
<gene>
    <name evidence="8" type="ORF">METZ01_LOCUS307309</name>
</gene>
<name>A0A382N2C3_9ZZZZ</name>
<dbReference type="EMBL" id="UINC01097058">
    <property type="protein sequence ID" value="SVC54455.1"/>
    <property type="molecule type" value="Genomic_DNA"/>
</dbReference>
<evidence type="ECO:0000313" key="8">
    <source>
        <dbReference type="EMBL" id="SVC54455.1"/>
    </source>
</evidence>
<dbReference type="PANTHER" id="PTHR42894">
    <property type="entry name" value="N-(5'-PHOSPHORIBOSYL)ANTHRANILATE ISOMERASE"/>
    <property type="match status" value="1"/>
</dbReference>
<comment type="pathway">
    <text evidence="1">Amino-acid biosynthesis; L-tryptophan biosynthesis; L-tryptophan from chorismate: step 3/5.</text>
</comment>
<keyword evidence="4" id="KW-0822">Tryptophan biosynthesis</keyword>
<dbReference type="GO" id="GO:0000162">
    <property type="term" value="P:L-tryptophan biosynthetic process"/>
    <property type="evidence" value="ECO:0007669"/>
    <property type="project" value="UniProtKB-UniPathway"/>
</dbReference>
<evidence type="ECO:0000256" key="2">
    <source>
        <dbReference type="ARBA" id="ARBA00012572"/>
    </source>
</evidence>
<reference evidence="8" key="1">
    <citation type="submission" date="2018-05" db="EMBL/GenBank/DDBJ databases">
        <authorList>
            <person name="Lanie J.A."/>
            <person name="Ng W.-L."/>
            <person name="Kazmierczak K.M."/>
            <person name="Andrzejewski T.M."/>
            <person name="Davidsen T.M."/>
            <person name="Wayne K.J."/>
            <person name="Tettelin H."/>
            <person name="Glass J.I."/>
            <person name="Rusch D."/>
            <person name="Podicherti R."/>
            <person name="Tsui H.-C.T."/>
            <person name="Winkler M.E."/>
        </authorList>
    </citation>
    <scope>NUCLEOTIDE SEQUENCE</scope>
</reference>
<dbReference type="GO" id="GO:0004640">
    <property type="term" value="F:phosphoribosylanthranilate isomerase activity"/>
    <property type="evidence" value="ECO:0007669"/>
    <property type="project" value="UniProtKB-EC"/>
</dbReference>